<dbReference type="RefSeq" id="WP_244740727.1">
    <property type="nucleotide sequence ID" value="NZ_CP095071.1"/>
</dbReference>
<protein>
    <recommendedName>
        <fullName evidence="3">Tetratricopeptide repeat protein</fullName>
    </recommendedName>
</protein>
<dbReference type="InterPro" id="IPR011990">
    <property type="entry name" value="TPR-like_helical_dom_sf"/>
</dbReference>
<evidence type="ECO:0000313" key="2">
    <source>
        <dbReference type="Proteomes" id="UP000831537"/>
    </source>
</evidence>
<proteinExistence type="predicted"/>
<accession>A0ABY4GHH0</accession>
<gene>
    <name evidence="1" type="ORF">MUN87_12955</name>
</gene>
<evidence type="ECO:0000313" key="1">
    <source>
        <dbReference type="EMBL" id="UOQ83664.1"/>
    </source>
</evidence>
<sequence>MERLKWAKEGLKLLDEAVTASPEDSKIRLLRGKVAYTLPEKHFHRGTTAIGDFTYLINHSEDEEDFLPPYKYVEMSYQIGNVYNRIGRNEDARHCFQSLEKKTEDDDFRYLLRLRLKELAGKPAIEYTADSENPMTYLVKRTLRATEHELKRF</sequence>
<dbReference type="Gene3D" id="1.25.40.10">
    <property type="entry name" value="Tetratricopeptide repeat domain"/>
    <property type="match status" value="1"/>
</dbReference>
<name>A0ABY4GHH0_9BACI</name>
<dbReference type="SUPFAM" id="SSF48452">
    <property type="entry name" value="TPR-like"/>
    <property type="match status" value="1"/>
</dbReference>
<dbReference type="EMBL" id="CP095071">
    <property type="protein sequence ID" value="UOQ83664.1"/>
    <property type="molecule type" value="Genomic_DNA"/>
</dbReference>
<evidence type="ECO:0008006" key="3">
    <source>
        <dbReference type="Google" id="ProtNLM"/>
    </source>
</evidence>
<keyword evidence="2" id="KW-1185">Reference proteome</keyword>
<reference evidence="1 2" key="1">
    <citation type="submission" date="2022-04" db="EMBL/GenBank/DDBJ databases">
        <title>Gracilibacillus sp. isolated from saltern.</title>
        <authorList>
            <person name="Won M."/>
            <person name="Lee C.-M."/>
            <person name="Woen H.-Y."/>
            <person name="Kwon S.-W."/>
        </authorList>
    </citation>
    <scope>NUCLEOTIDE SEQUENCE [LARGE SCALE GENOMIC DNA]</scope>
    <source>
        <strain evidence="1 2">SSPM10-3</strain>
    </source>
</reference>
<organism evidence="1 2">
    <name type="scientific">Gracilibacillus salinarum</name>
    <dbReference type="NCBI Taxonomy" id="2932255"/>
    <lineage>
        <taxon>Bacteria</taxon>
        <taxon>Bacillati</taxon>
        <taxon>Bacillota</taxon>
        <taxon>Bacilli</taxon>
        <taxon>Bacillales</taxon>
        <taxon>Bacillaceae</taxon>
        <taxon>Gracilibacillus</taxon>
    </lineage>
</organism>
<dbReference type="Proteomes" id="UP000831537">
    <property type="component" value="Chromosome"/>
</dbReference>